<dbReference type="OrthoDB" id="9554222at2"/>
<comment type="caution">
    <text evidence="1">The sequence shown here is derived from an EMBL/GenBank/DDBJ whole genome shotgun (WGS) entry which is preliminary data.</text>
</comment>
<dbReference type="RefSeq" id="WP_071902162.1">
    <property type="nucleotide sequence ID" value="NZ_MPIN01000009.1"/>
</dbReference>
<evidence type="ECO:0000313" key="2">
    <source>
        <dbReference type="Proteomes" id="UP000182229"/>
    </source>
</evidence>
<keyword evidence="2" id="KW-1185">Reference proteome</keyword>
<name>A0A1L9B446_9BACT</name>
<accession>A0A1L9B446</accession>
<reference evidence="2" key="1">
    <citation type="submission" date="2016-11" db="EMBL/GenBank/DDBJ databases">
        <authorList>
            <person name="Shukria A."/>
            <person name="Stevens D.C."/>
        </authorList>
    </citation>
    <scope>NUCLEOTIDE SEQUENCE [LARGE SCALE GENOMIC DNA]</scope>
    <source>
        <strain evidence="2">Cbfe23</strain>
    </source>
</reference>
<evidence type="ECO:0000313" key="1">
    <source>
        <dbReference type="EMBL" id="OJH37014.1"/>
    </source>
</evidence>
<sequence>MAKYTVKLSKPPRGHEVPPLLADVGDWMGQQIHGTLGWFDALAAEAIPAAPLLDERFAAWIAK</sequence>
<reference evidence="1 2" key="2">
    <citation type="submission" date="2016-12" db="EMBL/GenBank/DDBJ databases">
        <title>Draft Genome Sequence of Cystobacter ferrugineus Strain Cbfe23.</title>
        <authorList>
            <person name="Akbar S."/>
            <person name="Dowd S.E."/>
            <person name="Stevens D.C."/>
        </authorList>
    </citation>
    <scope>NUCLEOTIDE SEQUENCE [LARGE SCALE GENOMIC DNA]</scope>
    <source>
        <strain evidence="1 2">Cbfe23</strain>
    </source>
</reference>
<dbReference type="Proteomes" id="UP000182229">
    <property type="component" value="Unassembled WGS sequence"/>
</dbReference>
<organism evidence="1 2">
    <name type="scientific">Cystobacter ferrugineus</name>
    <dbReference type="NCBI Taxonomy" id="83449"/>
    <lineage>
        <taxon>Bacteria</taxon>
        <taxon>Pseudomonadati</taxon>
        <taxon>Myxococcota</taxon>
        <taxon>Myxococcia</taxon>
        <taxon>Myxococcales</taxon>
        <taxon>Cystobacterineae</taxon>
        <taxon>Archangiaceae</taxon>
        <taxon>Cystobacter</taxon>
    </lineage>
</organism>
<gene>
    <name evidence="1" type="ORF">BON30_31515</name>
</gene>
<proteinExistence type="predicted"/>
<dbReference type="AlphaFoldDB" id="A0A1L9B446"/>
<dbReference type="STRING" id="83449.BON30_31515"/>
<dbReference type="EMBL" id="MPIN01000009">
    <property type="protein sequence ID" value="OJH37014.1"/>
    <property type="molecule type" value="Genomic_DNA"/>
</dbReference>
<protein>
    <submittedName>
        <fullName evidence="1">Uncharacterized protein</fullName>
    </submittedName>
</protein>